<keyword evidence="1" id="KW-0677">Repeat</keyword>
<dbReference type="Proteomes" id="UP001604277">
    <property type="component" value="Unassembled WGS sequence"/>
</dbReference>
<evidence type="ECO:0000256" key="1">
    <source>
        <dbReference type="ARBA" id="ARBA00022737"/>
    </source>
</evidence>
<organism evidence="3 4">
    <name type="scientific">Forsythia ovata</name>
    <dbReference type="NCBI Taxonomy" id="205694"/>
    <lineage>
        <taxon>Eukaryota</taxon>
        <taxon>Viridiplantae</taxon>
        <taxon>Streptophyta</taxon>
        <taxon>Embryophyta</taxon>
        <taxon>Tracheophyta</taxon>
        <taxon>Spermatophyta</taxon>
        <taxon>Magnoliopsida</taxon>
        <taxon>eudicotyledons</taxon>
        <taxon>Gunneridae</taxon>
        <taxon>Pentapetalae</taxon>
        <taxon>asterids</taxon>
        <taxon>lamiids</taxon>
        <taxon>Lamiales</taxon>
        <taxon>Oleaceae</taxon>
        <taxon>Forsythieae</taxon>
        <taxon>Forsythia</taxon>
    </lineage>
</organism>
<dbReference type="Pfam" id="PF13041">
    <property type="entry name" value="PPR_2"/>
    <property type="match status" value="1"/>
</dbReference>
<feature type="repeat" description="PPR" evidence="2">
    <location>
        <begin position="77"/>
        <end position="111"/>
    </location>
</feature>
<proteinExistence type="predicted"/>
<evidence type="ECO:0000313" key="4">
    <source>
        <dbReference type="Proteomes" id="UP001604277"/>
    </source>
</evidence>
<dbReference type="AlphaFoldDB" id="A0ABD1TQK4"/>
<reference evidence="4" key="1">
    <citation type="submission" date="2024-07" db="EMBL/GenBank/DDBJ databases">
        <title>Two chromosome-level genome assemblies of Korean endemic species Abeliophyllum distichum and Forsythia ovata (Oleaceae).</title>
        <authorList>
            <person name="Jang H."/>
        </authorList>
    </citation>
    <scope>NUCLEOTIDE SEQUENCE [LARGE SCALE GENOMIC DNA]</scope>
</reference>
<dbReference type="Gene3D" id="1.25.40.10">
    <property type="entry name" value="Tetratricopeptide repeat domain"/>
    <property type="match status" value="1"/>
</dbReference>
<dbReference type="PROSITE" id="PS51375">
    <property type="entry name" value="PPR"/>
    <property type="match status" value="1"/>
</dbReference>
<dbReference type="PANTHER" id="PTHR46862:SF3">
    <property type="entry name" value="OS07G0661900 PROTEIN"/>
    <property type="match status" value="1"/>
</dbReference>
<sequence length="129" mass="14805">MTEEQKQAIAQIPPKMENRCRALLKQIICFSPENGSISFMLAAWVKSMNPQRANWLSGFNDSQVVEHAFTEESFEANVRDYTKMIHGYAKQTKLQEAENTLLAMKNRGFICDQVTLTALIHMYSKAWQS</sequence>
<evidence type="ECO:0000313" key="3">
    <source>
        <dbReference type="EMBL" id="KAL2514982.1"/>
    </source>
</evidence>
<dbReference type="NCBIfam" id="TIGR00756">
    <property type="entry name" value="PPR"/>
    <property type="match status" value="1"/>
</dbReference>
<accession>A0ABD1TQK4</accession>
<dbReference type="PANTHER" id="PTHR46862">
    <property type="entry name" value="OS07G0661900 PROTEIN"/>
    <property type="match status" value="1"/>
</dbReference>
<comment type="caution">
    <text evidence="3">The sequence shown here is derived from an EMBL/GenBank/DDBJ whole genome shotgun (WGS) entry which is preliminary data.</text>
</comment>
<gene>
    <name evidence="3" type="ORF">Fot_28953</name>
</gene>
<evidence type="ECO:0000256" key="2">
    <source>
        <dbReference type="PROSITE-ProRule" id="PRU00708"/>
    </source>
</evidence>
<name>A0ABD1TQK4_9LAMI</name>
<dbReference type="InterPro" id="IPR011990">
    <property type="entry name" value="TPR-like_helical_dom_sf"/>
</dbReference>
<dbReference type="InterPro" id="IPR002885">
    <property type="entry name" value="PPR_rpt"/>
</dbReference>
<keyword evidence="4" id="KW-1185">Reference proteome</keyword>
<protein>
    <submittedName>
        <fullName evidence="3">Pentatricopeptide repeat-containing protein</fullName>
    </submittedName>
</protein>
<dbReference type="EMBL" id="JBFOLJ010000008">
    <property type="protein sequence ID" value="KAL2514982.1"/>
    <property type="molecule type" value="Genomic_DNA"/>
</dbReference>